<feature type="region of interest" description="Disordered" evidence="1">
    <location>
        <begin position="150"/>
        <end position="216"/>
    </location>
</feature>
<proteinExistence type="predicted"/>
<feature type="compositionally biased region" description="Basic residues" evidence="1">
    <location>
        <begin position="192"/>
        <end position="210"/>
    </location>
</feature>
<evidence type="ECO:0000256" key="1">
    <source>
        <dbReference type="SAM" id="MobiDB-lite"/>
    </source>
</evidence>
<dbReference type="OrthoDB" id="2884925at2759"/>
<dbReference type="AlphaFoldDB" id="A0A5C3QQU9"/>
<organism evidence="2 3">
    <name type="scientific">Pterulicium gracile</name>
    <dbReference type="NCBI Taxonomy" id="1884261"/>
    <lineage>
        <taxon>Eukaryota</taxon>
        <taxon>Fungi</taxon>
        <taxon>Dikarya</taxon>
        <taxon>Basidiomycota</taxon>
        <taxon>Agaricomycotina</taxon>
        <taxon>Agaricomycetes</taxon>
        <taxon>Agaricomycetidae</taxon>
        <taxon>Agaricales</taxon>
        <taxon>Pleurotineae</taxon>
        <taxon>Pterulaceae</taxon>
        <taxon>Pterulicium</taxon>
    </lineage>
</organism>
<evidence type="ECO:0000313" key="3">
    <source>
        <dbReference type="Proteomes" id="UP000305067"/>
    </source>
</evidence>
<sequence>MAEEPSDGRIPTFTQIREVLAASLHLRALNIRRYLKHHDTEEGPSTKPAPVSLPILHLLDLITSIQDLTRIMFSLKLSGTCHVSVEEQRSRNPEYDSIDANFPTYLTQFKPLMIPLTVLFSQKHFPRHRSATVESMFFFSFAASTQEDSCHAPITPPPVFRRLSTPPPPHGGPHGGPEPILPKRMDLPPPRFRSRRSNLPKSPSGRRQKRRYQDESGIGVLPVSSLELDASSNGDFHHAHGGNLDAEANQEYLCDCIVSNLALYRDTETPAKAAEKPLKILRIFQMKQGSMRAQDLAPQLCEVAGKLYFGSVRWRLEDMDDEKTRIHANNGKHLLNSAQISMIDIPDDIHHELVQIVKARFKKESAPDEPPPSKLSVHLLASKRRHDKDITNAAHSMLSELREYRNSLAPISYLPDEVVAEVFHHVMTAELRSTQWTMLLLVSRMPSMVQCRDGYRNALDMHRQFLPIHRQVHARLGEALQGAPLSLNFELGSAPTKVVQRNQGRTRELSLVGKSAETLALLDVVTALPRFMGIDELITGGPSQTTGTMVPSHVFNGTMAPLLHEVHFDNVFFANVSDIQLMRNLTSFDLVRNADEPETSLLVPNLQQLHEVLQNSPQLTDLLIEDYISQVEPRDLATFLQLPVVIWKWTQRLSHSAPFYVSSSSRLRVNQRYSPRHITLTFLPNSTPTSTTLNNSSAVSPKPASKKRYPTCPALVKILKVCPLDSLQTIDAVKLHIPPHSDQSNTGNSRHSLKATWKALVRVFPPDLVIHLRVDEGVDTFKNGLLSAMSKSCTSHPSGRRLRRRSVKQGVGYAGSPLRGLVLTACLRTHYRAPSQEAIDEQTTKDRRFFEVLCDRLSEYRRFHTPGKGTGGRIGFVNFVGPREDCHALALEVAPRFTQETDGLYMWDRLWELGTDTQMMKRW</sequence>
<dbReference type="Proteomes" id="UP000305067">
    <property type="component" value="Unassembled WGS sequence"/>
</dbReference>
<evidence type="ECO:0000313" key="2">
    <source>
        <dbReference type="EMBL" id="TFL04356.1"/>
    </source>
</evidence>
<accession>A0A5C3QQU9</accession>
<protein>
    <submittedName>
        <fullName evidence="2">Uncharacterized protein</fullName>
    </submittedName>
</protein>
<keyword evidence="3" id="KW-1185">Reference proteome</keyword>
<reference evidence="2 3" key="1">
    <citation type="journal article" date="2019" name="Nat. Ecol. Evol.">
        <title>Megaphylogeny resolves global patterns of mushroom evolution.</title>
        <authorList>
            <person name="Varga T."/>
            <person name="Krizsan K."/>
            <person name="Foldi C."/>
            <person name="Dima B."/>
            <person name="Sanchez-Garcia M."/>
            <person name="Sanchez-Ramirez S."/>
            <person name="Szollosi G.J."/>
            <person name="Szarkandi J.G."/>
            <person name="Papp V."/>
            <person name="Albert L."/>
            <person name="Andreopoulos W."/>
            <person name="Angelini C."/>
            <person name="Antonin V."/>
            <person name="Barry K.W."/>
            <person name="Bougher N.L."/>
            <person name="Buchanan P."/>
            <person name="Buyck B."/>
            <person name="Bense V."/>
            <person name="Catcheside P."/>
            <person name="Chovatia M."/>
            <person name="Cooper J."/>
            <person name="Damon W."/>
            <person name="Desjardin D."/>
            <person name="Finy P."/>
            <person name="Geml J."/>
            <person name="Haridas S."/>
            <person name="Hughes K."/>
            <person name="Justo A."/>
            <person name="Karasinski D."/>
            <person name="Kautmanova I."/>
            <person name="Kiss B."/>
            <person name="Kocsube S."/>
            <person name="Kotiranta H."/>
            <person name="LaButti K.M."/>
            <person name="Lechner B.E."/>
            <person name="Liimatainen K."/>
            <person name="Lipzen A."/>
            <person name="Lukacs Z."/>
            <person name="Mihaltcheva S."/>
            <person name="Morgado L.N."/>
            <person name="Niskanen T."/>
            <person name="Noordeloos M.E."/>
            <person name="Ohm R.A."/>
            <person name="Ortiz-Santana B."/>
            <person name="Ovrebo C."/>
            <person name="Racz N."/>
            <person name="Riley R."/>
            <person name="Savchenko A."/>
            <person name="Shiryaev A."/>
            <person name="Soop K."/>
            <person name="Spirin V."/>
            <person name="Szebenyi C."/>
            <person name="Tomsovsky M."/>
            <person name="Tulloss R.E."/>
            <person name="Uehling J."/>
            <person name="Grigoriev I.V."/>
            <person name="Vagvolgyi C."/>
            <person name="Papp T."/>
            <person name="Martin F.M."/>
            <person name="Miettinen O."/>
            <person name="Hibbett D.S."/>
            <person name="Nagy L.G."/>
        </authorList>
    </citation>
    <scope>NUCLEOTIDE SEQUENCE [LARGE SCALE GENOMIC DNA]</scope>
    <source>
        <strain evidence="2 3">CBS 309.79</strain>
    </source>
</reference>
<dbReference type="EMBL" id="ML178818">
    <property type="protein sequence ID" value="TFL04356.1"/>
    <property type="molecule type" value="Genomic_DNA"/>
</dbReference>
<name>A0A5C3QQU9_9AGAR</name>
<feature type="compositionally biased region" description="Pro residues" evidence="1">
    <location>
        <begin position="154"/>
        <end position="171"/>
    </location>
</feature>
<gene>
    <name evidence="2" type="ORF">BDV98DRAFT_580545</name>
</gene>